<proteinExistence type="predicted"/>
<gene>
    <name evidence="1" type="ORF">J2S64_002522</name>
</gene>
<organism evidence="1 2">
    <name type="scientific">Paeniglutamicibacter sulfureus</name>
    <dbReference type="NCBI Taxonomy" id="43666"/>
    <lineage>
        <taxon>Bacteria</taxon>
        <taxon>Bacillati</taxon>
        <taxon>Actinomycetota</taxon>
        <taxon>Actinomycetes</taxon>
        <taxon>Micrococcales</taxon>
        <taxon>Micrococcaceae</taxon>
        <taxon>Paeniglutamicibacter</taxon>
    </lineage>
</organism>
<keyword evidence="2" id="KW-1185">Reference proteome</keyword>
<protein>
    <submittedName>
        <fullName evidence="1">Uncharacterized protein</fullName>
    </submittedName>
</protein>
<evidence type="ECO:0000313" key="2">
    <source>
        <dbReference type="Proteomes" id="UP001183817"/>
    </source>
</evidence>
<accession>A0ABU2BJK2</accession>
<sequence length="31" mass="3627">MEKMFNYDLIGKFNGSDAKAVIKHAREWQAK</sequence>
<comment type="caution">
    <text evidence="1">The sequence shown here is derived from an EMBL/GenBank/DDBJ whole genome shotgun (WGS) entry which is preliminary data.</text>
</comment>
<dbReference type="EMBL" id="JAVDYI010000001">
    <property type="protein sequence ID" value="MDR7358831.1"/>
    <property type="molecule type" value="Genomic_DNA"/>
</dbReference>
<dbReference type="Proteomes" id="UP001183817">
    <property type="component" value="Unassembled WGS sequence"/>
</dbReference>
<evidence type="ECO:0000313" key="1">
    <source>
        <dbReference type="EMBL" id="MDR7358831.1"/>
    </source>
</evidence>
<reference evidence="1 2" key="1">
    <citation type="submission" date="2023-07" db="EMBL/GenBank/DDBJ databases">
        <title>Sequencing the genomes of 1000 actinobacteria strains.</title>
        <authorList>
            <person name="Klenk H.-P."/>
        </authorList>
    </citation>
    <scope>NUCLEOTIDE SEQUENCE [LARGE SCALE GENOMIC DNA]</scope>
    <source>
        <strain evidence="1 2">DSM 20167</strain>
    </source>
</reference>
<name>A0ABU2BJK2_9MICC</name>